<keyword evidence="4 8" id="KW-0808">Transferase</keyword>
<evidence type="ECO:0000256" key="7">
    <source>
        <dbReference type="ARBA" id="ARBA00023136"/>
    </source>
</evidence>
<evidence type="ECO:0000256" key="1">
    <source>
        <dbReference type="ARBA" id="ARBA00004167"/>
    </source>
</evidence>
<keyword evidence="6" id="KW-1133">Transmembrane helix</keyword>
<gene>
    <name evidence="9" type="ORF">RDWZM_007602</name>
</gene>
<dbReference type="Pfam" id="PF01697">
    <property type="entry name" value="Glyco_transf_92"/>
    <property type="match status" value="1"/>
</dbReference>
<name>A0A9Q0RJK6_BLOTA</name>
<proteinExistence type="inferred from homology"/>
<dbReference type="GO" id="GO:0016757">
    <property type="term" value="F:glycosyltransferase activity"/>
    <property type="evidence" value="ECO:0007669"/>
    <property type="project" value="UniProtKB-UniRule"/>
</dbReference>
<accession>A0A9Q0RJK6</accession>
<evidence type="ECO:0000256" key="3">
    <source>
        <dbReference type="ARBA" id="ARBA00022676"/>
    </source>
</evidence>
<evidence type="ECO:0000313" key="10">
    <source>
        <dbReference type="Proteomes" id="UP001142055"/>
    </source>
</evidence>
<evidence type="ECO:0000256" key="5">
    <source>
        <dbReference type="ARBA" id="ARBA00022692"/>
    </source>
</evidence>
<keyword evidence="3 8" id="KW-0328">Glycosyltransferase</keyword>
<comment type="subcellular location">
    <subcellularLocation>
        <location evidence="1">Membrane</location>
        <topology evidence="1">Single-pass membrane protein</topology>
    </subcellularLocation>
</comment>
<sequence length="500" mass="58984">MSNSNDNVWLNSDSIRARFIKSINITNGIIFDSQLDHYDDDHWQSVNTSRHRFQVFSAYIDRYNRSNMNQRDQFQFSNANDNDPFYFVRVIAVTVLNINERVLCYYHPTNWSTTTSYGTFRECTLRPIREHWNLNYSAYFIFCPIPLSSGVNRTIVHRSISIFAFNNNNNQQQQQQQQQQLNMIVPSNRIVIHSSKTTTTDVNMNESNQMAVCVKPLHYHYNQSIHMIEFIELNRLLGVDHFYMYNHSIGIEVDHVLKHYIRSEPSLITILQWQLPFRSQTEIRTEGIFAAINDCLYRARNDHYRNVLFIDLDEFIIPHVHQDLKHLLADMSGRFIDKVGAYSFRNGFFYLQYPNDPLVYDELDHSPLVTDRTRRIATHLTSLIKTNRKASLNVHRQRSKFIVVPEYTVEVGNHFVWELSFGKHTLNVNPNIAYLHHYRVCEYGGDQCVQNVAAIVDRRVHRWMMTLINRVEQCLNILCNGKTSTQQQQQQSTQMCRLLL</sequence>
<dbReference type="OMA" id="MIVANQI"/>
<evidence type="ECO:0000313" key="9">
    <source>
        <dbReference type="EMBL" id="KAJ6216445.1"/>
    </source>
</evidence>
<reference evidence="9" key="1">
    <citation type="submission" date="2022-12" db="EMBL/GenBank/DDBJ databases">
        <title>Genome assemblies of Blomia tropicalis.</title>
        <authorList>
            <person name="Cui Y."/>
        </authorList>
    </citation>
    <scope>NUCLEOTIDE SEQUENCE</scope>
    <source>
        <tissue evidence="9">Adult mites</tissue>
    </source>
</reference>
<comment type="similarity">
    <text evidence="2 8">Belongs to the glycosyltransferase 92 family.</text>
</comment>
<evidence type="ECO:0000256" key="6">
    <source>
        <dbReference type="ARBA" id="ARBA00022989"/>
    </source>
</evidence>
<evidence type="ECO:0000256" key="2">
    <source>
        <dbReference type="ARBA" id="ARBA00007647"/>
    </source>
</evidence>
<protein>
    <recommendedName>
        <fullName evidence="8">Glycosyltransferase family 92 protein</fullName>
        <ecNumber evidence="8">2.4.1.-</ecNumber>
    </recommendedName>
</protein>
<dbReference type="EC" id="2.4.1.-" evidence="8"/>
<dbReference type="PANTHER" id="PTHR21461:SF40">
    <property type="entry name" value="GLYCOSYLTRANSFERASE FAMILY 92 PROTEIN"/>
    <property type="match status" value="1"/>
</dbReference>
<evidence type="ECO:0000256" key="4">
    <source>
        <dbReference type="ARBA" id="ARBA00022679"/>
    </source>
</evidence>
<dbReference type="GO" id="GO:0016020">
    <property type="term" value="C:membrane"/>
    <property type="evidence" value="ECO:0007669"/>
    <property type="project" value="UniProtKB-SubCell"/>
</dbReference>
<keyword evidence="10" id="KW-1185">Reference proteome</keyword>
<comment type="caution">
    <text evidence="9">The sequence shown here is derived from an EMBL/GenBank/DDBJ whole genome shotgun (WGS) entry which is preliminary data.</text>
</comment>
<dbReference type="Proteomes" id="UP001142055">
    <property type="component" value="Chromosome 3"/>
</dbReference>
<dbReference type="PANTHER" id="PTHR21461">
    <property type="entry name" value="GLYCOSYLTRANSFERASE FAMILY 92 PROTEIN"/>
    <property type="match status" value="1"/>
</dbReference>
<dbReference type="AlphaFoldDB" id="A0A9Q0RJK6"/>
<keyword evidence="5" id="KW-0812">Transmembrane</keyword>
<keyword evidence="7" id="KW-0472">Membrane</keyword>
<dbReference type="EMBL" id="JAPWDV010000003">
    <property type="protein sequence ID" value="KAJ6216445.1"/>
    <property type="molecule type" value="Genomic_DNA"/>
</dbReference>
<organism evidence="9 10">
    <name type="scientific">Blomia tropicalis</name>
    <name type="common">Mite</name>
    <dbReference type="NCBI Taxonomy" id="40697"/>
    <lineage>
        <taxon>Eukaryota</taxon>
        <taxon>Metazoa</taxon>
        <taxon>Ecdysozoa</taxon>
        <taxon>Arthropoda</taxon>
        <taxon>Chelicerata</taxon>
        <taxon>Arachnida</taxon>
        <taxon>Acari</taxon>
        <taxon>Acariformes</taxon>
        <taxon>Sarcoptiformes</taxon>
        <taxon>Astigmata</taxon>
        <taxon>Glycyphagoidea</taxon>
        <taxon>Echimyopodidae</taxon>
        <taxon>Blomia</taxon>
    </lineage>
</organism>
<evidence type="ECO:0000256" key="8">
    <source>
        <dbReference type="RuleBase" id="RU366017"/>
    </source>
</evidence>
<dbReference type="GO" id="GO:0005737">
    <property type="term" value="C:cytoplasm"/>
    <property type="evidence" value="ECO:0007669"/>
    <property type="project" value="TreeGrafter"/>
</dbReference>
<dbReference type="InterPro" id="IPR008166">
    <property type="entry name" value="Glyco_transf_92"/>
</dbReference>